<feature type="compositionally biased region" description="Basic residues" evidence="9">
    <location>
        <begin position="310"/>
        <end position="324"/>
    </location>
</feature>
<feature type="region of interest" description="Disordered" evidence="9">
    <location>
        <begin position="1780"/>
        <end position="1850"/>
    </location>
</feature>
<name>A0A504XRQ5_LEIDO</name>
<feature type="compositionally biased region" description="Low complexity" evidence="9">
    <location>
        <begin position="641"/>
        <end position="668"/>
    </location>
</feature>
<dbReference type="VEuPathDB" id="TriTrypDB:LdCL_340011200"/>
<gene>
    <name evidence="10" type="ORF">CGC20_2245</name>
</gene>
<feature type="region of interest" description="Disordered" evidence="9">
    <location>
        <begin position="2142"/>
        <end position="2161"/>
    </location>
</feature>
<evidence type="ECO:0000256" key="6">
    <source>
        <dbReference type="ARBA" id="ARBA00023136"/>
    </source>
</evidence>
<dbReference type="VEuPathDB" id="TriTrypDB:LdCL_340011100"/>
<feature type="region of interest" description="Disordered" evidence="9">
    <location>
        <begin position="1230"/>
        <end position="1292"/>
    </location>
</feature>
<feature type="region of interest" description="Disordered" evidence="9">
    <location>
        <begin position="92"/>
        <end position="191"/>
    </location>
</feature>
<feature type="region of interest" description="Disordered" evidence="9">
    <location>
        <begin position="2619"/>
        <end position="2661"/>
    </location>
</feature>
<dbReference type="VEuPathDB" id="TriTrypDB:LDHU3_34.0920"/>
<dbReference type="VEuPathDB" id="TriTrypDB:LdBPK_340560.1"/>
<keyword evidence="4" id="KW-0931">ER-Golgi transport</keyword>
<dbReference type="PANTHER" id="PTHR13768:SF2">
    <property type="entry name" value="GAMMA-SOLUBLE NSF ATTACHMENT PROTEIN"/>
    <property type="match status" value="1"/>
</dbReference>
<dbReference type="Pfam" id="PF14938">
    <property type="entry name" value="SNAP"/>
    <property type="match status" value="1"/>
</dbReference>
<proteinExistence type="inferred from homology"/>
<evidence type="ECO:0000256" key="5">
    <source>
        <dbReference type="ARBA" id="ARBA00022927"/>
    </source>
</evidence>
<feature type="region of interest" description="Disordered" evidence="9">
    <location>
        <begin position="2196"/>
        <end position="2249"/>
    </location>
</feature>
<dbReference type="GO" id="GO:0019905">
    <property type="term" value="F:syntaxin binding"/>
    <property type="evidence" value="ECO:0007669"/>
    <property type="project" value="TreeGrafter"/>
</dbReference>
<dbReference type="Proteomes" id="UP000318821">
    <property type="component" value="Unassembled WGS sequence"/>
</dbReference>
<dbReference type="GO" id="GO:0005483">
    <property type="term" value="F:soluble NSF attachment protein activity"/>
    <property type="evidence" value="ECO:0007669"/>
    <property type="project" value="TreeGrafter"/>
</dbReference>
<dbReference type="PANTHER" id="PTHR13768">
    <property type="entry name" value="SOLUBLE NSF ATTACHMENT PROTEIN SNAP"/>
    <property type="match status" value="1"/>
</dbReference>
<feature type="region of interest" description="Disordered" evidence="9">
    <location>
        <begin position="1881"/>
        <end position="1919"/>
    </location>
</feature>
<feature type="compositionally biased region" description="Low complexity" evidence="9">
    <location>
        <begin position="1266"/>
        <end position="1275"/>
    </location>
</feature>
<feature type="region of interest" description="Disordered" evidence="9">
    <location>
        <begin position="303"/>
        <end position="334"/>
    </location>
</feature>
<feature type="region of interest" description="Disordered" evidence="9">
    <location>
        <begin position="352"/>
        <end position="386"/>
    </location>
</feature>
<evidence type="ECO:0000313" key="10">
    <source>
        <dbReference type="EMBL" id="TPP50475.1"/>
    </source>
</evidence>
<feature type="region of interest" description="Disordered" evidence="9">
    <location>
        <begin position="1506"/>
        <end position="1639"/>
    </location>
</feature>
<feature type="region of interest" description="Disordered" evidence="9">
    <location>
        <begin position="1"/>
        <end position="30"/>
    </location>
</feature>
<dbReference type="VEuPathDB" id="TriTrypDB:LDHU3_34.0910"/>
<sequence length="2661" mass="280837">MVATAPTPRRTLNTSKRAENPRGATGTVLSPHVSFSPISFHSAQASAITYGAAETTKATVSSASAPKAFYDGPSLRDSIPALLARLANPVTLSPSRAPESTRLFEPAAKEDTLQRDASSLSAHPIVTPRWSGSKHSGVSGGAVSTTGQRKAMNAEASNRSSGSSSDEFPQGTTHPERAQGGRYEVRQPNAKGKMNRGMIARAEVQSAYPDALPSAATVFSESTQQRRVVMPPTRYVVVQRPAAAHILPHASEASTRMDATTVAPESAARHSVELTSRCCSATSSHGNAEETCDVCSASVASSNISLSRPASRRPRASPLRRRPSRSGSAEAVAGRKRAIGPIAAPVAATRESLLEASKEAPSAVSEQPPPPRIMPSPSMNSTSDVTQHRASPSRMQGLFDFVLSSSSNSGAGVEYNSLNTSCEWAKTSPGCAEGVSARAAGLPPREQKRSHTIASPFSLLKPMEGVFAPSHGALYRDESVAPVDPFAAAVQKAGDPLVLRHTIDYLLSKARRLERENQRLWWQAHSWDPHRAVEPHEARPVAVPLAHRRLRKSSSPAEVVTRTPYAITSQAVAFTQTQHPPASKPRVFVKRQPRLSQATGRSASCTSTSFLSRESPRHSSSGEGADAEEHVRANPGAHLCTAAADTPAPPSTESTETTATSAVSRTEAGVQCRPAARDAATDAREHRSPVHFGLASMAETAGASTESQQRVSSSSHADASAQTELVAPLTSALLRTPEARHQALHHRLQGTASGDGKGDAAATPIASTVRSRHSIYSERSLGVMATDATSLPPFPVQKQQGRSLSSCSSQAHVRGTSQASGSSAPHGHYPTYSKQVQTASIQLPSLGEVEDAGGGGGGGDTLMVSTMDGTTSALSSERTAVIELHTSPSYTRNTVRRLREYCNSLEAARQQLRRRLSRSVPNSHDVSAVALSRARSPSSLSHSHGQVPLSPLTTAAPTISRPFFTSEYVDPEVDATLQDVGETTALETMIVLHEDGAGTITKRVIDGSQSCVSSFAVRSPSPPSQRPAATMTSSLASQSPTPVVENAISWVRRYSPRAPCRMKPQQLLSHYLRGTHDTAVIAEEPRARRLSSSLRSDGSSSCCVPVVHLGKPMRSASASSRNASDVNIHFPGAVPLAPSLPKSPPKQAPSTGRFVVPPTTPLEEGDAEQLPPQSLPPRPHNHQTHAGASVSVSLAGCTAPGQFAGLQIGVTSSTTRTSSRVNSQRFAVKGVRESVSPNEHSTRIRSKSGRGSVGSEALVSGKQTTSSASAAAASAPLWDPTRHSLQSPSPVMLSTSTETSVAAELVVSDRLGTPVTTSGSEAGVRGASNDSVHGSRPIGTSLITAVASASLSALSAPAPDSEEPLPPAETAVQPHIRSPLCRLHLEAQAVRCGRGGSGDRRDLYTDSLHVSGSASPAPSTPRGSEENSGGRCKRSETTAFLDEEKREASAVSSAGARRVSVQLPVLENDVVSADGADSFHSTDAAVSPRSSAERVVNLLLPAQLEGSLLPQPQRPTSQRLISPSPPRGVDADDNAQNPRDGNTDLKAISAESIPKDAGIDSTSPRRHLVLPQHRPPVAPPRVVVIPKNDDASDTADDTASAAPPAPSKVKTTAKPATPAYPSPRRSIVGLVPPDPPRDFQPSVSANSVPRMYGAEKAPTTAAPAVGPPAAQTDRRILTSPPSRPFPTLLAAEVNESSGNLDAEFSIALEPFPATKNVTGTPAEIQSSAPAQQKSVGDAGKQQLVAAAAPTLSSADVTPERATAPMVIQSEEGCTRCPSTAQVYEVPPTPKDESGKTLPADDAREPNLESEQRGVDEAHQAQHEATDNVEQKGSVAAANEDEEAAEAKEPSLLADIIRNQEEGQQRYPTALSIDAAKDAPVEMGMGKDASPSAATAETHAKEKPKSSSPPPPENVNDMNGKACKVDEASSAPKMPMVTTVAPEQVDGPMSSSVYKIPQHYASPALHKAEAMHGISSEEVDGFINLITPEQQPQEAQEMDSNRIRLSPLACPIQELSQVEPISWSKASLLEGSPLHWETSHGADVSPSLYRSLRLGTDLLRQKDRANAFSVADKIGAAAALSEFGSEEAEEKEQGVACGLGDDAEKPIAFTATSEVELEREAAEASSDEESTLSMDKDRVYTMGNTDAEGRSQPTRSVESSVAPVAPIEAADKHMASSEQHATFAMLTAENFVWTGAEAPRRMPPPPPYHHSDEAPPAACTADAAASALEQDPAPGSGDTRRDKASPLAAWPDSTAERLVVDGADVAAPADIVIMHSTPAKEAEAEGYMRSGKKHLEKKLFQFKANYGGAAEDFDKAARIYTNLRNYPKAREAWTQACEAHSKAHNDFNAANSMEKLGDLASQYICDSQSTMSSGSTASTTAQLSEHLFQDAIHAYEEASKLYGVATNGSKQASVLKKAADLISRSLVTAHYRRPGTSGATTVDTAYLQKEYERIIPEVIELMERNWEVTESKPFDLPDIYRSYMLFHLRSGDVEGAVQTEKRMIGVISTSPADGTYDDSKNLFRILNQPSNAAKVGLEIIVLCLSTSVDDGYTWANIEMGRLGAVFGFCNSSEERAAAALLTAYAERDEDALQEALKTNACFNFLAADVSRMAKKLTLGGKGHSKATEASVAAAGGAERSAAPPSSSQAPVDASETDSEDLR</sequence>
<protein>
    <recommendedName>
        <fullName evidence="7">Gamma-soluble NSF attachment protein</fullName>
    </recommendedName>
    <alternativeName>
        <fullName evidence="8">N-ethylmaleimide-sensitive factor attachment protein gamma</fullName>
    </alternativeName>
</protein>
<keyword evidence="6" id="KW-0472">Membrane</keyword>
<evidence type="ECO:0000313" key="11">
    <source>
        <dbReference type="Proteomes" id="UP000318821"/>
    </source>
</evidence>
<feature type="compositionally biased region" description="Polar residues" evidence="9">
    <location>
        <begin position="797"/>
        <end position="823"/>
    </location>
</feature>
<dbReference type="InterPro" id="IPR011990">
    <property type="entry name" value="TPR-like_helical_dom_sf"/>
</dbReference>
<feature type="region of interest" description="Disordered" evidence="9">
    <location>
        <begin position="1136"/>
        <end position="1187"/>
    </location>
</feature>
<keyword evidence="5" id="KW-0653">Protein transport</keyword>
<feature type="region of interest" description="Disordered" evidence="9">
    <location>
        <begin position="792"/>
        <end position="831"/>
    </location>
</feature>
<dbReference type="GO" id="GO:0031201">
    <property type="term" value="C:SNARE complex"/>
    <property type="evidence" value="ECO:0007669"/>
    <property type="project" value="TreeGrafter"/>
</dbReference>
<feature type="compositionally biased region" description="Basic and acidic residues" evidence="9">
    <location>
        <begin position="675"/>
        <end position="688"/>
    </location>
</feature>
<feature type="compositionally biased region" description="Low complexity" evidence="9">
    <location>
        <begin position="2626"/>
        <end position="2652"/>
    </location>
</feature>
<evidence type="ECO:0000256" key="1">
    <source>
        <dbReference type="ARBA" id="ARBA00004170"/>
    </source>
</evidence>
<evidence type="ECO:0000256" key="4">
    <source>
        <dbReference type="ARBA" id="ARBA00022892"/>
    </source>
</evidence>
<evidence type="ECO:0000256" key="8">
    <source>
        <dbReference type="ARBA" id="ARBA00042485"/>
    </source>
</evidence>
<feature type="compositionally biased region" description="Polar residues" evidence="9">
    <location>
        <begin position="594"/>
        <end position="622"/>
    </location>
</feature>
<dbReference type="VEuPathDB" id="TriTrypDB:LdBPK_340540.1"/>
<reference evidence="11" key="1">
    <citation type="submission" date="2019-02" db="EMBL/GenBank/DDBJ databases">
        <title>FDA dAtabase for Regulatory Grade micrObial Sequences (FDA-ARGOS): Supporting development and validation of Infectious Disease Dx tests.</title>
        <authorList>
            <person name="Duncan R."/>
            <person name="Fisher C."/>
            <person name="Tallon L."/>
            <person name="Sadzewicz L."/>
            <person name="Sengamalay N."/>
            <person name="Ott S."/>
            <person name="Godinez A."/>
            <person name="Nagaraj S."/>
            <person name="Vavikolanu K."/>
            <person name="Vyas G."/>
            <person name="Nadendla S."/>
            <person name="Aluvathingal J."/>
            <person name="Sichtig H."/>
        </authorList>
    </citation>
    <scope>NUCLEOTIDE SEQUENCE [LARGE SCALE GENOMIC DNA]</scope>
    <source>
        <strain evidence="11">FDAARGOS_360</strain>
    </source>
</reference>
<dbReference type="SUPFAM" id="SSF48452">
    <property type="entry name" value="TPR-like"/>
    <property type="match status" value="1"/>
</dbReference>
<dbReference type="VEuPathDB" id="TriTrypDB:LdBPK_340550.1"/>
<feature type="compositionally biased region" description="Basic and acidic residues" evidence="9">
    <location>
        <begin position="174"/>
        <end position="185"/>
    </location>
</feature>
<dbReference type="VEuPathDB" id="TriTrypDB:LdCL_340011000"/>
<dbReference type="GO" id="GO:0006886">
    <property type="term" value="P:intracellular protein transport"/>
    <property type="evidence" value="ECO:0007669"/>
    <property type="project" value="InterPro"/>
</dbReference>
<dbReference type="GO" id="GO:0016192">
    <property type="term" value="P:vesicle-mediated transport"/>
    <property type="evidence" value="ECO:0007669"/>
    <property type="project" value="UniProtKB-KW"/>
</dbReference>
<comment type="caution">
    <text evidence="10">The sequence shown here is derived from an EMBL/GenBank/DDBJ whole genome shotgun (WGS) entry which is preliminary data.</text>
</comment>
<evidence type="ECO:0000256" key="3">
    <source>
        <dbReference type="ARBA" id="ARBA00022448"/>
    </source>
</evidence>
<feature type="region of interest" description="Disordered" evidence="9">
    <location>
        <begin position="577"/>
        <end position="722"/>
    </location>
</feature>
<dbReference type="GO" id="GO:0005774">
    <property type="term" value="C:vacuolar membrane"/>
    <property type="evidence" value="ECO:0007669"/>
    <property type="project" value="TreeGrafter"/>
</dbReference>
<organism evidence="10 11">
    <name type="scientific">Leishmania donovani</name>
    <dbReference type="NCBI Taxonomy" id="5661"/>
    <lineage>
        <taxon>Eukaryota</taxon>
        <taxon>Discoba</taxon>
        <taxon>Euglenozoa</taxon>
        <taxon>Kinetoplastea</taxon>
        <taxon>Metakinetoplastina</taxon>
        <taxon>Trypanosomatida</taxon>
        <taxon>Trypanosomatidae</taxon>
        <taxon>Leishmaniinae</taxon>
        <taxon>Leishmania</taxon>
    </lineage>
</organism>
<evidence type="ECO:0000256" key="7">
    <source>
        <dbReference type="ARBA" id="ARBA00040047"/>
    </source>
</evidence>
<feature type="region of interest" description="Disordered" evidence="9">
    <location>
        <begin position="1392"/>
        <end position="1437"/>
    </location>
</feature>
<feature type="compositionally biased region" description="Low complexity" evidence="9">
    <location>
        <begin position="704"/>
        <end position="715"/>
    </location>
</feature>
<dbReference type="EMBL" id="RHLD01000026">
    <property type="protein sequence ID" value="TPP50475.1"/>
    <property type="molecule type" value="Genomic_DNA"/>
</dbReference>
<feature type="region of interest" description="Disordered" evidence="9">
    <location>
        <begin position="1016"/>
        <end position="1038"/>
    </location>
</feature>
<evidence type="ECO:0000256" key="2">
    <source>
        <dbReference type="ARBA" id="ARBA00010050"/>
    </source>
</evidence>
<feature type="compositionally biased region" description="Low complexity" evidence="9">
    <location>
        <begin position="2213"/>
        <end position="2226"/>
    </location>
</feature>
<evidence type="ECO:0000256" key="9">
    <source>
        <dbReference type="SAM" id="MobiDB-lite"/>
    </source>
</evidence>
<feature type="compositionally biased region" description="Polar residues" evidence="9">
    <location>
        <begin position="1408"/>
        <end position="1417"/>
    </location>
</feature>
<dbReference type="VEuPathDB" id="TriTrypDB:LDHU3_34.0950"/>
<feature type="region of interest" description="Disordered" evidence="9">
    <location>
        <begin position="1313"/>
        <end position="1335"/>
    </location>
</feature>
<keyword evidence="3" id="KW-0813">Transport</keyword>
<feature type="compositionally biased region" description="Low complexity" evidence="9">
    <location>
        <begin position="1597"/>
        <end position="1623"/>
    </location>
</feature>
<feature type="compositionally biased region" description="Polar residues" evidence="9">
    <location>
        <begin position="1283"/>
        <end position="1292"/>
    </location>
</feature>
<dbReference type="Gene3D" id="1.25.40.10">
    <property type="entry name" value="Tetratricopeptide repeat domain"/>
    <property type="match status" value="1"/>
</dbReference>
<feature type="compositionally biased region" description="Basic and acidic residues" evidence="9">
    <location>
        <begin position="1789"/>
        <end position="1829"/>
    </location>
</feature>
<accession>A0A504XRQ5</accession>
<comment type="similarity">
    <text evidence="2">Belongs to the SNAP family.</text>
</comment>
<comment type="subcellular location">
    <subcellularLocation>
        <location evidence="1">Membrane</location>
        <topology evidence="1">Peripheral membrane protein</topology>
    </subcellularLocation>
</comment>
<dbReference type="InterPro" id="IPR000744">
    <property type="entry name" value="NSF_attach"/>
</dbReference>